<evidence type="ECO:0000313" key="2">
    <source>
        <dbReference type="EMBL" id="BBY72449.1"/>
    </source>
</evidence>
<organism evidence="2 3">
    <name type="scientific">Mycobacterium paraintracellulare</name>
    <dbReference type="NCBI Taxonomy" id="1138383"/>
    <lineage>
        <taxon>Bacteria</taxon>
        <taxon>Bacillati</taxon>
        <taxon>Actinomycetota</taxon>
        <taxon>Actinomycetes</taxon>
        <taxon>Mycobacteriales</taxon>
        <taxon>Mycobacteriaceae</taxon>
        <taxon>Mycobacterium</taxon>
        <taxon>Mycobacterium avium complex (MAC)</taxon>
    </lineage>
</organism>
<name>A0ABM7KE30_9MYCO</name>
<feature type="compositionally biased region" description="Basic and acidic residues" evidence="1">
    <location>
        <begin position="203"/>
        <end position="219"/>
    </location>
</feature>
<accession>A0ABM7KE30</accession>
<reference evidence="2 3" key="1">
    <citation type="journal article" date="2019" name="Emerg. Microbes Infect.">
        <title>Comprehensive subspecies identification of 175 nontuberculous mycobacteria species based on 7547 genomic profiles.</title>
        <authorList>
            <person name="Matsumoto Y."/>
            <person name="Kinjo T."/>
            <person name="Motooka D."/>
            <person name="Nabeya D."/>
            <person name="Jung N."/>
            <person name="Uechi K."/>
            <person name="Horii T."/>
            <person name="Iida T."/>
            <person name="Fujita J."/>
            <person name="Nakamura S."/>
        </authorList>
    </citation>
    <scope>NUCLEOTIDE SEQUENCE [LARGE SCALE GENOMIC DNA]</scope>
    <source>
        <strain evidence="2 3">JCM 30622</strain>
    </source>
</reference>
<proteinExistence type="predicted"/>
<gene>
    <name evidence="2" type="ORF">MPRI_46360</name>
</gene>
<dbReference type="Proteomes" id="UP000466578">
    <property type="component" value="Chromosome"/>
</dbReference>
<evidence type="ECO:0000256" key="1">
    <source>
        <dbReference type="SAM" id="MobiDB-lite"/>
    </source>
</evidence>
<protein>
    <submittedName>
        <fullName evidence="2">Uncharacterized protein</fullName>
    </submittedName>
</protein>
<feature type="region of interest" description="Disordered" evidence="1">
    <location>
        <begin position="290"/>
        <end position="315"/>
    </location>
</feature>
<feature type="compositionally biased region" description="Basic and acidic residues" evidence="1">
    <location>
        <begin position="290"/>
        <end position="300"/>
    </location>
</feature>
<evidence type="ECO:0000313" key="3">
    <source>
        <dbReference type="Proteomes" id="UP000466578"/>
    </source>
</evidence>
<dbReference type="EMBL" id="AP022597">
    <property type="protein sequence ID" value="BBY72449.1"/>
    <property type="molecule type" value="Genomic_DNA"/>
</dbReference>
<keyword evidence="3" id="KW-1185">Reference proteome</keyword>
<feature type="region of interest" description="Disordered" evidence="1">
    <location>
        <begin position="203"/>
        <end position="243"/>
    </location>
</feature>
<sequence length="407" mass="45761">MTLAAHPRGTGEYHEVYHKQIRQTPCYAAKDTRHKPRVPLSRVRPYAHDSRVFSGLWCAMTDEEIASTAVEGNQQKFAWLYALLGDTEISATAKTVGIGTALKLAGRKGYFKATRKAIANLCGLSLSTVNRAFVELAGNNYWGIDYKTGGANIYTLIMPDRRLEMWLASESEYQRQCRKWLWAEDEAIRSWLDAERAYKSKVEWEEESRSKAPADETERASGGSRGGSQCEQMTSPPCQIRGGGLSNPAIPLVNVDKGGLSDPAIPLVMPDQLTSENDQTHKFLERFLKEPERFSKDPRNDYPATSAPDGTPSARTSCQLCDDDGIFIDPDELPVVLLENTDNDDYEEYQVKCKHSLEGNLAEIRRIEQESNGYWGLAKTGYKEIDCHYGFTDYDLNHFDDDNDAED</sequence>
<feature type="compositionally biased region" description="Polar residues" evidence="1">
    <location>
        <begin position="227"/>
        <end position="237"/>
    </location>
</feature>